<dbReference type="KEGG" id="lbc:LACBIDRAFT_317134"/>
<feature type="transmembrane region" description="Helical" evidence="8">
    <location>
        <begin position="237"/>
        <end position="260"/>
    </location>
</feature>
<dbReference type="GO" id="GO:0016020">
    <property type="term" value="C:membrane"/>
    <property type="evidence" value="ECO:0007669"/>
    <property type="project" value="InterPro"/>
</dbReference>
<keyword evidence="6 8" id="KW-0472">Membrane</keyword>
<dbReference type="HOGENOM" id="CLU_470952_0_0_1"/>
<evidence type="ECO:0000313" key="9">
    <source>
        <dbReference type="EMBL" id="EDR10343.1"/>
    </source>
</evidence>
<dbReference type="Proteomes" id="UP000001194">
    <property type="component" value="Unassembled WGS sequence"/>
</dbReference>
<dbReference type="FunCoup" id="B0D4H2">
    <property type="interactions" value="91"/>
</dbReference>
<feature type="transmembrane region" description="Helical" evidence="8">
    <location>
        <begin position="450"/>
        <end position="471"/>
    </location>
</feature>
<dbReference type="GO" id="GO:0006865">
    <property type="term" value="P:amino acid transport"/>
    <property type="evidence" value="ECO:0007669"/>
    <property type="project" value="UniProtKB-KW"/>
</dbReference>
<feature type="transmembrane region" description="Helical" evidence="8">
    <location>
        <begin position="153"/>
        <end position="174"/>
    </location>
</feature>
<name>B0D4H2_LACBS</name>
<accession>B0D4H2</accession>
<dbReference type="GO" id="GO:0051453">
    <property type="term" value="P:regulation of intracellular pH"/>
    <property type="evidence" value="ECO:0007669"/>
    <property type="project" value="TreeGrafter"/>
</dbReference>
<dbReference type="Pfam" id="PF02487">
    <property type="entry name" value="CLN3"/>
    <property type="match status" value="1"/>
</dbReference>
<evidence type="ECO:0000256" key="6">
    <source>
        <dbReference type="ARBA" id="ARBA00023136"/>
    </source>
</evidence>
<dbReference type="RefSeq" id="XP_001878793.1">
    <property type="nucleotide sequence ID" value="XM_001878758.1"/>
</dbReference>
<evidence type="ECO:0000256" key="1">
    <source>
        <dbReference type="ARBA" id="ARBA00004127"/>
    </source>
</evidence>
<dbReference type="PANTHER" id="PTHR10981:SF0">
    <property type="entry name" value="BATTENIN"/>
    <property type="match status" value="1"/>
</dbReference>
<evidence type="ECO:0000313" key="10">
    <source>
        <dbReference type="Proteomes" id="UP000001194"/>
    </source>
</evidence>
<keyword evidence="2" id="KW-0813">Transport</keyword>
<dbReference type="GO" id="GO:0012505">
    <property type="term" value="C:endomembrane system"/>
    <property type="evidence" value="ECO:0007669"/>
    <property type="project" value="UniProtKB-SubCell"/>
</dbReference>
<organism evidence="10">
    <name type="scientific">Laccaria bicolor (strain S238N-H82 / ATCC MYA-4686)</name>
    <name type="common">Bicoloured deceiver</name>
    <name type="synonym">Laccaria laccata var. bicolor</name>
    <dbReference type="NCBI Taxonomy" id="486041"/>
    <lineage>
        <taxon>Eukaryota</taxon>
        <taxon>Fungi</taxon>
        <taxon>Dikarya</taxon>
        <taxon>Basidiomycota</taxon>
        <taxon>Agaricomycotina</taxon>
        <taxon>Agaricomycetes</taxon>
        <taxon>Agaricomycetidae</taxon>
        <taxon>Agaricales</taxon>
        <taxon>Agaricineae</taxon>
        <taxon>Hydnangiaceae</taxon>
        <taxon>Laccaria</taxon>
    </lineage>
</organism>
<keyword evidence="5 8" id="KW-1133">Transmembrane helix</keyword>
<keyword evidence="4" id="KW-0029">Amino-acid transport</keyword>
<reference evidence="9 10" key="1">
    <citation type="journal article" date="2008" name="Nature">
        <title>The genome of Laccaria bicolor provides insights into mycorrhizal symbiosis.</title>
        <authorList>
            <person name="Martin F."/>
            <person name="Aerts A."/>
            <person name="Ahren D."/>
            <person name="Brun A."/>
            <person name="Danchin E.G.J."/>
            <person name="Duchaussoy F."/>
            <person name="Gibon J."/>
            <person name="Kohler A."/>
            <person name="Lindquist E."/>
            <person name="Pereda V."/>
            <person name="Salamov A."/>
            <person name="Shapiro H.J."/>
            <person name="Wuyts J."/>
            <person name="Blaudez D."/>
            <person name="Buee M."/>
            <person name="Brokstein P."/>
            <person name="Canbaeck B."/>
            <person name="Cohen D."/>
            <person name="Courty P.E."/>
            <person name="Coutinho P.M."/>
            <person name="Delaruelle C."/>
            <person name="Detter J.C."/>
            <person name="Deveau A."/>
            <person name="DiFazio S."/>
            <person name="Duplessis S."/>
            <person name="Fraissinet-Tachet L."/>
            <person name="Lucic E."/>
            <person name="Frey-Klett P."/>
            <person name="Fourrey C."/>
            <person name="Feussner I."/>
            <person name="Gay G."/>
            <person name="Grimwood J."/>
            <person name="Hoegger P.J."/>
            <person name="Jain P."/>
            <person name="Kilaru S."/>
            <person name="Labbe J."/>
            <person name="Lin Y.C."/>
            <person name="Legue V."/>
            <person name="Le Tacon F."/>
            <person name="Marmeisse R."/>
            <person name="Melayah D."/>
            <person name="Montanini B."/>
            <person name="Muratet M."/>
            <person name="Nehls U."/>
            <person name="Niculita-Hirzel H."/>
            <person name="Oudot-Le Secq M.P."/>
            <person name="Peter M."/>
            <person name="Quesneville H."/>
            <person name="Rajashekar B."/>
            <person name="Reich M."/>
            <person name="Rouhier N."/>
            <person name="Schmutz J."/>
            <person name="Yin T."/>
            <person name="Chalot M."/>
            <person name="Henrissat B."/>
            <person name="Kuees U."/>
            <person name="Lucas S."/>
            <person name="Van de Peer Y."/>
            <person name="Podila G.K."/>
            <person name="Polle A."/>
            <person name="Pukkila P.J."/>
            <person name="Richardson P.M."/>
            <person name="Rouze P."/>
            <person name="Sanders I.R."/>
            <person name="Stajich J.E."/>
            <person name="Tunlid A."/>
            <person name="Tuskan G."/>
            <person name="Grigoriev I.V."/>
        </authorList>
    </citation>
    <scope>NUCLEOTIDE SEQUENCE [LARGE SCALE GENOMIC DNA]</scope>
    <source>
        <strain evidence="10">S238N-H82 / ATCC MYA-4686</strain>
    </source>
</reference>
<evidence type="ECO:0000256" key="4">
    <source>
        <dbReference type="ARBA" id="ARBA00022970"/>
    </source>
</evidence>
<gene>
    <name evidence="9" type="ORF">LACBIDRAFT_317134</name>
</gene>
<keyword evidence="3 8" id="KW-0812">Transmembrane</keyword>
<feature type="region of interest" description="Disordered" evidence="7">
    <location>
        <begin position="299"/>
        <end position="320"/>
    </location>
</feature>
<sequence length="579" mass="64164">MAHTSDRIRQLEDALAILQSTVSKKPHLLLDRELLKIKSSTAELHSAVEGEEHESPDHQEQAEESQYIEAWLFAMTEPLLYFLWSIGMLGGGEATSPLERSLQRDPSGTVWPAQPSPLSQIHNIARDKLPRLLAAKVGWPYILKGRIRYTKRLIGCCILSSAGMLICSLAALTYKRLLTFFLQIVAFFNSLAMRLLGISLAYFSSAGFNHSLKSAILLRVPELLAGRPIIWWEMRGLGVRVGVGSSSIMPLIIPLAYSFLLPHSSSFLYSVTPTVYEDALSPPPALSAQPYTPIALDEDEDGEEEGTLAPGPKQGVALSSAPSPEVHASIILRLSLHHQSGLSELLFTDSPTSDPCFSTIKGIGPTLLYPVPSAKDHWLLSKIIHSVRDYYPLWQLVYQSTVFLSRSSISFGIPALPQSMLPLSAIIQAVILVVLFYESAVGLFDDGDEAWSVLLVFILISPEGICGRLAYVNVFDRVTHEPPDPNTRNNIQVERTSQEREFKIGSIGFADSTGILFASIFAVPTELELCKAQIRRGKFLCKGLETSREFIRGRLCIFITILPPIFFWDSLSEKKLYIL</sequence>
<feature type="transmembrane region" description="Helical" evidence="8">
    <location>
        <begin position="423"/>
        <end position="444"/>
    </location>
</feature>
<evidence type="ECO:0000256" key="5">
    <source>
        <dbReference type="ARBA" id="ARBA00022989"/>
    </source>
</evidence>
<protein>
    <submittedName>
        <fullName evidence="9">Predicted protein</fullName>
    </submittedName>
</protein>
<dbReference type="EMBL" id="DS547097">
    <property type="protein sequence ID" value="EDR10343.1"/>
    <property type="molecule type" value="Genomic_DNA"/>
</dbReference>
<keyword evidence="10" id="KW-1185">Reference proteome</keyword>
<feature type="transmembrane region" description="Helical" evidence="8">
    <location>
        <begin position="180"/>
        <end position="203"/>
    </location>
</feature>
<dbReference type="InterPro" id="IPR003492">
    <property type="entry name" value="Battenin_disease_Cln3"/>
</dbReference>
<evidence type="ECO:0000256" key="8">
    <source>
        <dbReference type="SAM" id="Phobius"/>
    </source>
</evidence>
<dbReference type="OrthoDB" id="5965864at2759"/>
<dbReference type="AlphaFoldDB" id="B0D4H2"/>
<evidence type="ECO:0000256" key="7">
    <source>
        <dbReference type="SAM" id="MobiDB-lite"/>
    </source>
</evidence>
<proteinExistence type="predicted"/>
<dbReference type="InParanoid" id="B0D4H2"/>
<dbReference type="GeneID" id="6074595"/>
<comment type="subcellular location">
    <subcellularLocation>
        <location evidence="1">Endomembrane system</location>
        <topology evidence="1">Multi-pass membrane protein</topology>
    </subcellularLocation>
</comment>
<dbReference type="GO" id="GO:0005773">
    <property type="term" value="C:vacuole"/>
    <property type="evidence" value="ECO:0007669"/>
    <property type="project" value="TreeGrafter"/>
</dbReference>
<dbReference type="PANTHER" id="PTHR10981">
    <property type="entry name" value="BATTENIN"/>
    <property type="match status" value="1"/>
</dbReference>
<evidence type="ECO:0000256" key="3">
    <source>
        <dbReference type="ARBA" id="ARBA00022692"/>
    </source>
</evidence>
<evidence type="ECO:0000256" key="2">
    <source>
        <dbReference type="ARBA" id="ARBA00022448"/>
    </source>
</evidence>